<evidence type="ECO:0000256" key="3">
    <source>
        <dbReference type="SAM" id="SignalP"/>
    </source>
</evidence>
<sequence>MRSRITLLVILRVICTTAALPTLEQSPVVIDRDNSTRNTELQASNHSSALEELTDASGITHVIFVNYYSFEDQGALTNVTGGKVHRKSNDTTVWSPEALGAHNPTVYHLLLVLTQDGRGNGLLSARGAKGGWKLFLSNTWRRFKNLLRLKGSANFLAPRKGILEVAGETTPTLDLAGIGEPSPRELGALQDIFGIDEPSLRELGFLERNGLPLKKSGLPLKRLPTMFEETGQLPISVQQKDFSSSDFAPPEGRYDAEAEAWKAKSWEREELHDALGDARRELESIKKQTRLRNIRMRKAILELPGWEKTLSRQEAYMSHLKETNAAQWELELETLEKERVMLETGVKDRQLVASAFQARNEMDVRNTRFLKTDEERMAARLKNIEVNIEVYSDKPKKTRLGAQEAELQNALEQSKQLDTLLENELSPELDALERAQGATGSATAEQLQRLEQVKTEMSEVLSRNKQLLNDIDQTSFWSSAYKAVEHGPPPAIEPEVAKMSPLKKLNWLLDERTQEQKGASLFLQDGKGGPFYTNEGAAKMHAGTHYEVPPEFKTPSVSNLDGAADAVDGAVNLFEHGALTAAGKAPITQLPKELLAGYRKGSLASTTWIHKGDKYILDKAGRGFKAIASGSKQVLQGIKGGILEGAIEISDSIGALAPVATTEGAEAATMAIVEGAEVAPIGISAMEGTLGLAEGSLATTESALAALRLAESAIAVTAEGIIRTGVVEAAVLTGRLLGGLNAAMSFSGPIGWTVQASFIISDIAFRAIRQAKKEHKCHKHLNKDYKTEFENKCHRPPASVLTRTKMWKTIAFKCENLHTEHDYHVQKLHDPKGAEELQDDPHFYNTHFIPKGTTPCEFSFWDGTPVMKRDLSSLAQDWDTGYSPEEHGGEDRERPQTSPVHPFGRPMVF</sequence>
<feature type="compositionally biased region" description="Basic and acidic residues" evidence="2">
    <location>
        <begin position="884"/>
        <end position="895"/>
    </location>
</feature>
<evidence type="ECO:0000256" key="2">
    <source>
        <dbReference type="SAM" id="MobiDB-lite"/>
    </source>
</evidence>
<evidence type="ECO:0000313" key="5">
    <source>
        <dbReference type="Proteomes" id="UP000192596"/>
    </source>
</evidence>
<keyword evidence="3" id="KW-0732">Signal</keyword>
<feature type="region of interest" description="Disordered" evidence="2">
    <location>
        <begin position="877"/>
        <end position="909"/>
    </location>
</feature>
<feature type="chain" id="PRO_5012167079" evidence="3">
    <location>
        <begin position="20"/>
        <end position="909"/>
    </location>
</feature>
<feature type="signal peptide" evidence="3">
    <location>
        <begin position="1"/>
        <end position="19"/>
    </location>
</feature>
<keyword evidence="5" id="KW-1185">Reference proteome</keyword>
<feature type="coiled-coil region" evidence="1">
    <location>
        <begin position="318"/>
        <end position="345"/>
    </location>
</feature>
<name>A0A1V8SA06_9PEZI</name>
<evidence type="ECO:0000256" key="1">
    <source>
        <dbReference type="SAM" id="Coils"/>
    </source>
</evidence>
<proteinExistence type="predicted"/>
<reference evidence="5" key="1">
    <citation type="submission" date="2017-03" db="EMBL/GenBank/DDBJ databases">
        <title>Genomes of endolithic fungi from Antarctica.</title>
        <authorList>
            <person name="Coleine C."/>
            <person name="Masonjones S."/>
            <person name="Stajich J.E."/>
        </authorList>
    </citation>
    <scope>NUCLEOTIDE SEQUENCE [LARGE SCALE GENOMIC DNA]</scope>
    <source>
        <strain evidence="5">CCFEE 5527</strain>
    </source>
</reference>
<dbReference type="AlphaFoldDB" id="A0A1V8SA06"/>
<dbReference type="InParanoid" id="A0A1V8SA06"/>
<comment type="caution">
    <text evidence="4">The sequence shown here is derived from an EMBL/GenBank/DDBJ whole genome shotgun (WGS) entry which is preliminary data.</text>
</comment>
<accession>A0A1V8SA06</accession>
<evidence type="ECO:0000313" key="4">
    <source>
        <dbReference type="EMBL" id="OQN95962.1"/>
    </source>
</evidence>
<organism evidence="4 5">
    <name type="scientific">Cryoendolithus antarcticus</name>
    <dbReference type="NCBI Taxonomy" id="1507870"/>
    <lineage>
        <taxon>Eukaryota</taxon>
        <taxon>Fungi</taxon>
        <taxon>Dikarya</taxon>
        <taxon>Ascomycota</taxon>
        <taxon>Pezizomycotina</taxon>
        <taxon>Dothideomycetes</taxon>
        <taxon>Dothideomycetidae</taxon>
        <taxon>Cladosporiales</taxon>
        <taxon>Cladosporiaceae</taxon>
        <taxon>Cryoendolithus</taxon>
    </lineage>
</organism>
<gene>
    <name evidence="4" type="ORF">B0A48_17905</name>
</gene>
<dbReference type="EMBL" id="NAJO01000075">
    <property type="protein sequence ID" value="OQN95962.1"/>
    <property type="molecule type" value="Genomic_DNA"/>
</dbReference>
<protein>
    <submittedName>
        <fullName evidence="4">Uncharacterized protein</fullName>
    </submittedName>
</protein>
<dbReference type="Proteomes" id="UP000192596">
    <property type="component" value="Unassembled WGS sequence"/>
</dbReference>
<keyword evidence="1" id="KW-0175">Coiled coil</keyword>